<dbReference type="PANTHER" id="PTHR42923">
    <property type="entry name" value="PROTOPORPHYRINOGEN OXIDASE"/>
    <property type="match status" value="1"/>
</dbReference>
<name>A0A3B1BNY5_9ZZZZ</name>
<dbReference type="PANTHER" id="PTHR42923:SF47">
    <property type="entry name" value="BLR3003 PROTEIN"/>
    <property type="match status" value="1"/>
</dbReference>
<protein>
    <submittedName>
        <fullName evidence="2">Squalene/phytoene desaturase HopC</fullName>
    </submittedName>
</protein>
<dbReference type="NCBIfam" id="TIGR03467">
    <property type="entry name" value="HpnE"/>
    <property type="match status" value="1"/>
</dbReference>
<evidence type="ECO:0000259" key="1">
    <source>
        <dbReference type="Pfam" id="PF01593"/>
    </source>
</evidence>
<organism evidence="2">
    <name type="scientific">hydrothermal vent metagenome</name>
    <dbReference type="NCBI Taxonomy" id="652676"/>
    <lineage>
        <taxon>unclassified sequences</taxon>
        <taxon>metagenomes</taxon>
        <taxon>ecological metagenomes</taxon>
    </lineage>
</organism>
<gene>
    <name evidence="2" type="ORF">MNBD_GAMMA24-369</name>
</gene>
<dbReference type="InterPro" id="IPR017830">
    <property type="entry name" value="SQase_HpnE"/>
</dbReference>
<dbReference type="Pfam" id="PF01593">
    <property type="entry name" value="Amino_oxidase"/>
    <property type="match status" value="1"/>
</dbReference>
<dbReference type="GO" id="GO:0016491">
    <property type="term" value="F:oxidoreductase activity"/>
    <property type="evidence" value="ECO:0007669"/>
    <property type="project" value="InterPro"/>
</dbReference>
<dbReference type="Gene3D" id="3.50.50.60">
    <property type="entry name" value="FAD/NAD(P)-binding domain"/>
    <property type="match status" value="1"/>
</dbReference>
<dbReference type="SUPFAM" id="SSF51905">
    <property type="entry name" value="FAD/NAD(P)-binding domain"/>
    <property type="match status" value="1"/>
</dbReference>
<sequence>MTAPHQVEPHAVLIVGGGWAGLAAAVKLTKKGHAVTLLESARQPGGRARRVAFANYTVDNGQHLLIGAYHAILDLLDDIGMDVQQSLLRQPLNLTMHSLHGEALRLKTPPLPAPIHLLFALLCARGLGISDRLSALRFGFALFRGSLFPATDISVAELLQQQKQTNRLIQAFWQPLCLAIMNTPLQEASAAIFIRVLSDAFLKQRRDTDLLFPHQDLGALFPEPAMHYIEQQGGHVHLGMRVSALSIENGEIRGIHIDNTFIPARQLLLATSVRATLALIQEQKDLAPLHAKLAQFHFQPVTTIYLQYPPEVRLSQPMQGLIDGCAEWIFDRRHCGQPGMISVVISSHGPHMDESKDHLGKRVAAELARLFPLWPAARAQFVIREKRATFSSSVNINRLRPENRSPVKGLWLAGDYTNNGYPATLEGAVRSGVQCAALINREIGQDTPDSFHSP</sequence>
<feature type="domain" description="Amine oxidase" evidence="1">
    <location>
        <begin position="20"/>
        <end position="439"/>
    </location>
</feature>
<reference evidence="2" key="1">
    <citation type="submission" date="2018-06" db="EMBL/GenBank/DDBJ databases">
        <authorList>
            <person name="Zhirakovskaya E."/>
        </authorList>
    </citation>
    <scope>NUCLEOTIDE SEQUENCE</scope>
</reference>
<evidence type="ECO:0000313" key="2">
    <source>
        <dbReference type="EMBL" id="VAX13893.1"/>
    </source>
</evidence>
<dbReference type="AlphaFoldDB" id="A0A3B1BNY5"/>
<dbReference type="InterPro" id="IPR036188">
    <property type="entry name" value="FAD/NAD-bd_sf"/>
</dbReference>
<proteinExistence type="predicted"/>
<dbReference type="InterPro" id="IPR002937">
    <property type="entry name" value="Amino_oxidase"/>
</dbReference>
<dbReference type="EMBL" id="UOFZ01000145">
    <property type="protein sequence ID" value="VAX13893.1"/>
    <property type="molecule type" value="Genomic_DNA"/>
</dbReference>
<accession>A0A3B1BNY5</accession>
<dbReference type="InterPro" id="IPR050464">
    <property type="entry name" value="Zeta_carotene_desat/Oxidored"/>
</dbReference>